<reference evidence="2" key="1">
    <citation type="submission" date="2021-04" db="EMBL/GenBank/DDBJ databases">
        <authorList>
            <person name="Tunstrom K."/>
        </authorList>
    </citation>
    <scope>NUCLEOTIDE SEQUENCE</scope>
</reference>
<dbReference type="Proteomes" id="UP000691718">
    <property type="component" value="Unassembled WGS sequence"/>
</dbReference>
<protein>
    <submittedName>
        <fullName evidence="2">(apollo) hypothetical protein</fullName>
    </submittedName>
</protein>
<dbReference type="AlphaFoldDB" id="A0A8S3Y2X7"/>
<organism evidence="2 3">
    <name type="scientific">Parnassius apollo</name>
    <name type="common">Apollo butterfly</name>
    <name type="synonym">Papilio apollo</name>
    <dbReference type="NCBI Taxonomy" id="110799"/>
    <lineage>
        <taxon>Eukaryota</taxon>
        <taxon>Metazoa</taxon>
        <taxon>Ecdysozoa</taxon>
        <taxon>Arthropoda</taxon>
        <taxon>Hexapoda</taxon>
        <taxon>Insecta</taxon>
        <taxon>Pterygota</taxon>
        <taxon>Neoptera</taxon>
        <taxon>Endopterygota</taxon>
        <taxon>Lepidoptera</taxon>
        <taxon>Glossata</taxon>
        <taxon>Ditrysia</taxon>
        <taxon>Papilionoidea</taxon>
        <taxon>Papilionidae</taxon>
        <taxon>Parnassiinae</taxon>
        <taxon>Parnassini</taxon>
        <taxon>Parnassius</taxon>
        <taxon>Parnassius</taxon>
    </lineage>
</organism>
<feature type="region of interest" description="Disordered" evidence="1">
    <location>
        <begin position="316"/>
        <end position="410"/>
    </location>
</feature>
<feature type="compositionally biased region" description="Basic and acidic residues" evidence="1">
    <location>
        <begin position="397"/>
        <end position="410"/>
    </location>
</feature>
<comment type="caution">
    <text evidence="2">The sequence shown here is derived from an EMBL/GenBank/DDBJ whole genome shotgun (WGS) entry which is preliminary data.</text>
</comment>
<sequence length="482" mass="55770">MSSNTMLNYVQSEIDVESSVFNESNEREITVIMEDISQMGSTEDMNDMFLGRPSKKRKANRYNECTEDNVLTRITEDKIEVCLTCTDKLPKQFGLAKMLKAESIKNVTKIKYINAFKVLIHFNSEESAESFVQCKRFNENGFKCQKTLEISQSYGVIKDIDLELSEEEILLGLKSETLILAVKRLKRKNTYDGHWEHSESVRICFKGSSLPSFVYIYDTRVKVSPYTYPVTQCSRCWRFGHSIRMCPSLKVICPKCTKSHPNCETTTFKCNNCMGKHMAMAKICPVFLKEKRIRELMAEFNCSYKKALMLYVPPSPRPPITKNDPPLLTQPTSENESSQQDKQIPGPSNVYTYASVTKTPPEETRKSSKSEKRRNRRRALKEQEKNMPEFFTEVSEEESRMDDKLSDENRSKNKEQLSWKLFFKKLKEKILEEESSSWEDKIKGCGNIILEALISLVLQFIADQPCCNFVKQLWITTTHKPT</sequence>
<gene>
    <name evidence="2" type="ORF">PAPOLLO_LOCUS25022</name>
</gene>
<evidence type="ECO:0000256" key="1">
    <source>
        <dbReference type="SAM" id="MobiDB-lite"/>
    </source>
</evidence>
<feature type="compositionally biased region" description="Basic and acidic residues" evidence="1">
    <location>
        <begin position="360"/>
        <end position="370"/>
    </location>
</feature>
<keyword evidence="3" id="KW-1185">Reference proteome</keyword>
<feature type="compositionally biased region" description="Polar residues" evidence="1">
    <location>
        <begin position="329"/>
        <end position="342"/>
    </location>
</feature>
<name>A0A8S3Y2X7_PARAO</name>
<dbReference type="OrthoDB" id="3039988at2759"/>
<accession>A0A8S3Y2X7</accession>
<proteinExistence type="predicted"/>
<dbReference type="EMBL" id="CAJQZP010001492">
    <property type="protein sequence ID" value="CAG5051325.1"/>
    <property type="molecule type" value="Genomic_DNA"/>
</dbReference>
<evidence type="ECO:0000313" key="2">
    <source>
        <dbReference type="EMBL" id="CAG5051325.1"/>
    </source>
</evidence>
<evidence type="ECO:0000313" key="3">
    <source>
        <dbReference type="Proteomes" id="UP000691718"/>
    </source>
</evidence>
<feature type="compositionally biased region" description="Polar residues" evidence="1">
    <location>
        <begin position="349"/>
        <end position="358"/>
    </location>
</feature>